<dbReference type="SUPFAM" id="SSF81296">
    <property type="entry name" value="E set domains"/>
    <property type="match status" value="1"/>
</dbReference>
<evidence type="ECO:0000256" key="3">
    <source>
        <dbReference type="ARBA" id="ARBA00009284"/>
    </source>
</evidence>
<evidence type="ECO:0000256" key="6">
    <source>
        <dbReference type="HAMAP-Rule" id="MF_01069"/>
    </source>
</evidence>
<dbReference type="RefSeq" id="WP_261615635.1">
    <property type="nucleotide sequence ID" value="NZ_JALIDZ010000004.1"/>
</dbReference>
<dbReference type="PANTHER" id="PTHR30504">
    <property type="entry name" value="GLUCANS BIOSYNTHESIS PROTEIN"/>
    <property type="match status" value="1"/>
</dbReference>
<dbReference type="PIRSF" id="PIRSF006281">
    <property type="entry name" value="MdoG"/>
    <property type="match status" value="1"/>
</dbReference>
<dbReference type="PANTHER" id="PTHR30504:SF2">
    <property type="entry name" value="GLUCANS BIOSYNTHESIS PROTEIN G"/>
    <property type="match status" value="1"/>
</dbReference>
<evidence type="ECO:0000313" key="9">
    <source>
        <dbReference type="Proteomes" id="UP001320898"/>
    </source>
</evidence>
<evidence type="ECO:0000256" key="1">
    <source>
        <dbReference type="ARBA" id="ARBA00004418"/>
    </source>
</evidence>
<dbReference type="Proteomes" id="UP001320898">
    <property type="component" value="Unassembled WGS sequence"/>
</dbReference>
<dbReference type="Gene3D" id="2.70.98.10">
    <property type="match status" value="1"/>
</dbReference>
<dbReference type="FunFam" id="2.70.98.10:FF:000001">
    <property type="entry name" value="Glucans biosynthesis protein G"/>
    <property type="match status" value="1"/>
</dbReference>
<evidence type="ECO:0000256" key="4">
    <source>
        <dbReference type="ARBA" id="ARBA00022729"/>
    </source>
</evidence>
<keyword evidence="5 6" id="KW-0574">Periplasm</keyword>
<dbReference type="Gene3D" id="2.60.40.10">
    <property type="entry name" value="Immunoglobulins"/>
    <property type="match status" value="1"/>
</dbReference>
<dbReference type="SUPFAM" id="SSF74650">
    <property type="entry name" value="Galactose mutarotase-like"/>
    <property type="match status" value="1"/>
</dbReference>
<comment type="caution">
    <text evidence="8">The sequence shown here is derived from an EMBL/GenBank/DDBJ whole genome shotgun (WGS) entry which is preliminary data.</text>
</comment>
<evidence type="ECO:0000256" key="5">
    <source>
        <dbReference type="ARBA" id="ARBA00022764"/>
    </source>
</evidence>
<dbReference type="GO" id="GO:0051274">
    <property type="term" value="P:beta-glucan biosynthetic process"/>
    <property type="evidence" value="ECO:0007669"/>
    <property type="project" value="TreeGrafter"/>
</dbReference>
<dbReference type="GO" id="GO:0030246">
    <property type="term" value="F:carbohydrate binding"/>
    <property type="evidence" value="ECO:0007669"/>
    <property type="project" value="InterPro"/>
</dbReference>
<evidence type="ECO:0000313" key="8">
    <source>
        <dbReference type="EMBL" id="MCT8972057.1"/>
    </source>
</evidence>
<sequence length="522" mass="57423">MALTRRGLVFLGIAAAAAQRTWPMEAMAAGDAPLLRVGDPQPFAPAAVRARARQLAAEPFVPHLSEVPGVIRDLTYDQYRDIRFRTDAAVWRGEQLPVEMQLFHLGHVYDEPVAINLVSEGMSRHVAFSPELFDYGPLVPQPVPAEDVGFSGFRLHGPLNRDDYLDEYAVFQGASYFRAIGKGQAYGLSARGLAIGTAEPEGEEFPVFREFWIEKPRPGANSVVVHALLDSPSATGAYRFTIRPGADTVIDVEATLYPRADIDKIGLAPLTSMFYFGPQDRAGIDDFRPAVHDSDGMLVWNGRGEWIWRPLVNPARLQISAFLDEHPQGFGLLQRSRKFDAYQDLEARYERRPSVWVEPIGDWGMGSVILIEIPTNSEVHDNIVAFWRPAEPIKAGEDQQITYRLYWCNEIPTDQGVARVVGTRTGQVPADGSSTPPDDRLIVIDFAGGPLAGLSPEEAVVPDISASAGTVSPGTIQFNPETGGRRVAFGFDPAGTDEVDLRCALLKDGARISEVWVCRWAE</sequence>
<dbReference type="InterPro" id="IPR014718">
    <property type="entry name" value="GH-type_carb-bd"/>
</dbReference>
<dbReference type="GO" id="GO:0030288">
    <property type="term" value="C:outer membrane-bounded periplasmic space"/>
    <property type="evidence" value="ECO:0007669"/>
    <property type="project" value="TreeGrafter"/>
</dbReference>
<dbReference type="HAMAP" id="MF_01069">
    <property type="entry name" value="MdoG_OpgG"/>
    <property type="match status" value="1"/>
</dbReference>
<comment type="similarity">
    <text evidence="3 6">Belongs to the OpgD/OpgG family.</text>
</comment>
<proteinExistence type="inferred from homology"/>
<comment type="pathway">
    <text evidence="2 6">Glycan metabolism; osmoregulated periplasmic glucan (OPG) biosynthesis.</text>
</comment>
<evidence type="ECO:0000256" key="2">
    <source>
        <dbReference type="ARBA" id="ARBA00005001"/>
    </source>
</evidence>
<protein>
    <recommendedName>
        <fullName evidence="6">Glucans biosynthesis protein G</fullName>
    </recommendedName>
</protein>
<dbReference type="InterPro" id="IPR014438">
    <property type="entry name" value="Glucan_biosyn_MdoG/MdoD"/>
</dbReference>
<organism evidence="8 9">
    <name type="scientific">Microbaculum marinisediminis</name>
    <dbReference type="NCBI Taxonomy" id="2931392"/>
    <lineage>
        <taxon>Bacteria</taxon>
        <taxon>Pseudomonadati</taxon>
        <taxon>Pseudomonadota</taxon>
        <taxon>Alphaproteobacteria</taxon>
        <taxon>Hyphomicrobiales</taxon>
        <taxon>Tepidamorphaceae</taxon>
        <taxon>Microbaculum</taxon>
    </lineage>
</organism>
<keyword evidence="9" id="KW-1185">Reference proteome</keyword>
<dbReference type="AlphaFoldDB" id="A0AAW5QYN1"/>
<accession>A0AAW5QYN1</accession>
<name>A0AAW5QYN1_9HYPH</name>
<comment type="subcellular location">
    <subcellularLocation>
        <location evidence="1 6">Periplasm</location>
    </subcellularLocation>
</comment>
<dbReference type="Pfam" id="PF04349">
    <property type="entry name" value="MdoG"/>
    <property type="match status" value="1"/>
</dbReference>
<gene>
    <name evidence="6" type="primary">opgG</name>
    <name evidence="8" type="ORF">MUB46_09340</name>
</gene>
<dbReference type="InterPro" id="IPR013783">
    <property type="entry name" value="Ig-like_fold"/>
</dbReference>
<keyword evidence="4 6" id="KW-0732">Signal</keyword>
<reference evidence="8 9" key="1">
    <citation type="submission" date="2022-04" db="EMBL/GenBank/DDBJ databases">
        <authorList>
            <person name="Ye Y.-Q."/>
            <person name="Du Z.-J."/>
        </authorList>
    </citation>
    <scope>NUCLEOTIDE SEQUENCE [LARGE SCALE GENOMIC DNA]</scope>
    <source>
        <strain evidence="8 9">A6E488</strain>
    </source>
</reference>
<feature type="domain" description="Glucan biosynthesis periplasmic MdoG C-terminal" evidence="7">
    <location>
        <begin position="43"/>
        <end position="520"/>
    </location>
</feature>
<dbReference type="GO" id="GO:0003824">
    <property type="term" value="F:catalytic activity"/>
    <property type="evidence" value="ECO:0007669"/>
    <property type="project" value="InterPro"/>
</dbReference>
<dbReference type="EMBL" id="JALIDZ010000004">
    <property type="protein sequence ID" value="MCT8972057.1"/>
    <property type="molecule type" value="Genomic_DNA"/>
</dbReference>
<comment type="function">
    <text evidence="6">Involved in the biosynthesis of osmoregulated periplasmic glucans (OPGs).</text>
</comment>
<dbReference type="InterPro" id="IPR023704">
    <property type="entry name" value="MdoG_OpgG"/>
</dbReference>
<dbReference type="InterPro" id="IPR007444">
    <property type="entry name" value="Glucan_biosyn_MdoG_C"/>
</dbReference>
<evidence type="ECO:0000259" key="7">
    <source>
        <dbReference type="Pfam" id="PF04349"/>
    </source>
</evidence>
<dbReference type="InterPro" id="IPR011013">
    <property type="entry name" value="Gal_mutarotase_sf_dom"/>
</dbReference>
<dbReference type="InterPro" id="IPR014756">
    <property type="entry name" value="Ig_E-set"/>
</dbReference>